<name>E4XZ38_OIKDI</name>
<proteinExistence type="predicted"/>
<sequence length="22" mass="2459">KFELANRRKFASIQHLATAGIS</sequence>
<dbReference type="AlphaFoldDB" id="E4XZ38"/>
<reference evidence="1" key="1">
    <citation type="journal article" date="2010" name="Science">
        <title>Plasticity of animal genome architecture unmasked by rapid evolution of a pelagic tunicate.</title>
        <authorList>
            <person name="Denoeud F."/>
            <person name="Henriet S."/>
            <person name="Mungpakdee S."/>
            <person name="Aury J.M."/>
            <person name="Da Silva C."/>
            <person name="Brinkmann H."/>
            <person name="Mikhaleva J."/>
            <person name="Olsen L.C."/>
            <person name="Jubin C."/>
            <person name="Canestro C."/>
            <person name="Bouquet J.M."/>
            <person name="Danks G."/>
            <person name="Poulain J."/>
            <person name="Campsteijn C."/>
            <person name="Adamski M."/>
            <person name="Cross I."/>
            <person name="Yadetie F."/>
            <person name="Muffato M."/>
            <person name="Louis A."/>
            <person name="Butcher S."/>
            <person name="Tsagkogeorga G."/>
            <person name="Konrad A."/>
            <person name="Singh S."/>
            <person name="Jensen M.F."/>
            <person name="Cong E.H."/>
            <person name="Eikeseth-Otteraa H."/>
            <person name="Noel B."/>
            <person name="Anthouard V."/>
            <person name="Porcel B.M."/>
            <person name="Kachouri-Lafond R."/>
            <person name="Nishino A."/>
            <person name="Ugolini M."/>
            <person name="Chourrout P."/>
            <person name="Nishida H."/>
            <person name="Aasland R."/>
            <person name="Huzurbazar S."/>
            <person name="Westhof E."/>
            <person name="Delsuc F."/>
            <person name="Lehrach H."/>
            <person name="Reinhardt R."/>
            <person name="Weissenbach J."/>
            <person name="Roy S.W."/>
            <person name="Artiguenave F."/>
            <person name="Postlethwait J.H."/>
            <person name="Manak J.R."/>
            <person name="Thompson E.M."/>
            <person name="Jaillon O."/>
            <person name="Du Pasquier L."/>
            <person name="Boudinot P."/>
            <person name="Liberles D.A."/>
            <person name="Volff J.N."/>
            <person name="Philippe H."/>
            <person name="Lenhard B."/>
            <person name="Roest Crollius H."/>
            <person name="Wincker P."/>
            <person name="Chourrout D."/>
        </authorList>
    </citation>
    <scope>NUCLEOTIDE SEQUENCE [LARGE SCALE GENOMIC DNA]</scope>
</reference>
<feature type="non-terminal residue" evidence="1">
    <location>
        <position position="1"/>
    </location>
</feature>
<accession>E4XZ38</accession>
<organism evidence="1">
    <name type="scientific">Oikopleura dioica</name>
    <name type="common">Tunicate</name>
    <dbReference type="NCBI Taxonomy" id="34765"/>
    <lineage>
        <taxon>Eukaryota</taxon>
        <taxon>Metazoa</taxon>
        <taxon>Chordata</taxon>
        <taxon>Tunicata</taxon>
        <taxon>Appendicularia</taxon>
        <taxon>Copelata</taxon>
        <taxon>Oikopleuridae</taxon>
        <taxon>Oikopleura</taxon>
    </lineage>
</organism>
<gene>
    <name evidence="1" type="ORF">GSOID_T00009992001</name>
</gene>
<evidence type="ECO:0000313" key="2">
    <source>
        <dbReference type="Proteomes" id="UP000001307"/>
    </source>
</evidence>
<evidence type="ECO:0000313" key="1">
    <source>
        <dbReference type="EMBL" id="CBY14900.1"/>
    </source>
</evidence>
<protein>
    <submittedName>
        <fullName evidence="1">Uncharacterized protein</fullName>
    </submittedName>
</protein>
<keyword evidence="2" id="KW-1185">Reference proteome</keyword>
<dbReference type="EMBL" id="FN653371">
    <property type="protein sequence ID" value="CBY14900.1"/>
    <property type="molecule type" value="Genomic_DNA"/>
</dbReference>
<dbReference type="Proteomes" id="UP000001307">
    <property type="component" value="Unassembled WGS sequence"/>
</dbReference>
<dbReference type="InParanoid" id="E4XZ38"/>